<keyword evidence="1" id="KW-0472">Membrane</keyword>
<dbReference type="Proteomes" id="UP000576393">
    <property type="component" value="Unassembled WGS sequence"/>
</dbReference>
<evidence type="ECO:0008006" key="4">
    <source>
        <dbReference type="Google" id="ProtNLM"/>
    </source>
</evidence>
<name>A0A852V5F7_9ACTN</name>
<keyword evidence="1" id="KW-0812">Transmembrane</keyword>
<accession>A0A852V5F7</accession>
<gene>
    <name evidence="2" type="ORF">HDA43_003344</name>
</gene>
<sequence length="258" mass="27904">MVWVTVLVVSTTAVTLLTLLTLRRRGRPDEERGATSVDFSANLALAVYLLVLAYAAVLCRDAISTSQADVQAEAETLTEMYWSVAPIPEAAQIRTQIREYSAQSANLDWPLMAEGEMSPVPARILEDMRAATLRLRPVGKEAEDLRQDALLRASEVSHARAVRADDAEGGLENIFVISMIISGALVIALPWTLGMKPTRQSVISDAVRVGVVVIGIGFIMLISHPFTGVGAVGPDALRAAQHQYDRIDGQFPLPSQEG</sequence>
<feature type="transmembrane region" description="Helical" evidence="1">
    <location>
        <begin position="206"/>
        <end position="226"/>
    </location>
</feature>
<dbReference type="InterPro" id="IPR025333">
    <property type="entry name" value="DUF4239"/>
</dbReference>
<feature type="transmembrane region" description="Helical" evidence="1">
    <location>
        <begin position="6"/>
        <end position="22"/>
    </location>
</feature>
<evidence type="ECO:0000313" key="3">
    <source>
        <dbReference type="Proteomes" id="UP000576393"/>
    </source>
</evidence>
<dbReference type="AlphaFoldDB" id="A0A852V5F7"/>
<dbReference type="Pfam" id="PF14023">
    <property type="entry name" value="Bestrophin-like"/>
    <property type="match status" value="1"/>
</dbReference>
<feature type="transmembrane region" description="Helical" evidence="1">
    <location>
        <begin position="43"/>
        <end position="63"/>
    </location>
</feature>
<dbReference type="RefSeq" id="WP_179821762.1">
    <property type="nucleotide sequence ID" value="NZ_JACCCO010000001.1"/>
</dbReference>
<comment type="caution">
    <text evidence="2">The sequence shown here is derived from an EMBL/GenBank/DDBJ whole genome shotgun (WGS) entry which is preliminary data.</text>
</comment>
<feature type="transmembrane region" description="Helical" evidence="1">
    <location>
        <begin position="174"/>
        <end position="194"/>
    </location>
</feature>
<evidence type="ECO:0000256" key="1">
    <source>
        <dbReference type="SAM" id="Phobius"/>
    </source>
</evidence>
<proteinExistence type="predicted"/>
<organism evidence="2 3">
    <name type="scientific">Streptosporangium sandarakinum</name>
    <dbReference type="NCBI Taxonomy" id="1260955"/>
    <lineage>
        <taxon>Bacteria</taxon>
        <taxon>Bacillati</taxon>
        <taxon>Actinomycetota</taxon>
        <taxon>Actinomycetes</taxon>
        <taxon>Streptosporangiales</taxon>
        <taxon>Streptosporangiaceae</taxon>
        <taxon>Streptosporangium</taxon>
    </lineage>
</organism>
<dbReference type="EMBL" id="JACCCO010000001">
    <property type="protein sequence ID" value="NYF41185.1"/>
    <property type="molecule type" value="Genomic_DNA"/>
</dbReference>
<keyword evidence="3" id="KW-1185">Reference proteome</keyword>
<evidence type="ECO:0000313" key="2">
    <source>
        <dbReference type="EMBL" id="NYF41185.1"/>
    </source>
</evidence>
<keyword evidence="1" id="KW-1133">Transmembrane helix</keyword>
<reference evidence="2 3" key="1">
    <citation type="submission" date="2020-07" db="EMBL/GenBank/DDBJ databases">
        <title>Sequencing the genomes of 1000 actinobacteria strains.</title>
        <authorList>
            <person name="Klenk H.-P."/>
        </authorList>
    </citation>
    <scope>NUCLEOTIDE SEQUENCE [LARGE SCALE GENOMIC DNA]</scope>
    <source>
        <strain evidence="2 3">DSM 45763</strain>
    </source>
</reference>
<protein>
    <recommendedName>
        <fullName evidence="4">DUF4239 domain-containing protein</fullName>
    </recommendedName>
</protein>